<feature type="region of interest" description="Disordered" evidence="1">
    <location>
        <begin position="114"/>
        <end position="148"/>
    </location>
</feature>
<gene>
    <name evidence="2" type="ORF">C8A05DRAFT_12861</name>
</gene>
<evidence type="ECO:0000313" key="2">
    <source>
        <dbReference type="EMBL" id="KAK3905304.1"/>
    </source>
</evidence>
<accession>A0AAN6MR07</accession>
<feature type="compositionally biased region" description="Low complexity" evidence="1">
    <location>
        <begin position="212"/>
        <end position="230"/>
    </location>
</feature>
<organism evidence="2 3">
    <name type="scientific">Staphylotrichum tortipilum</name>
    <dbReference type="NCBI Taxonomy" id="2831512"/>
    <lineage>
        <taxon>Eukaryota</taxon>
        <taxon>Fungi</taxon>
        <taxon>Dikarya</taxon>
        <taxon>Ascomycota</taxon>
        <taxon>Pezizomycotina</taxon>
        <taxon>Sordariomycetes</taxon>
        <taxon>Sordariomycetidae</taxon>
        <taxon>Sordariales</taxon>
        <taxon>Chaetomiaceae</taxon>
        <taxon>Staphylotrichum</taxon>
    </lineage>
</organism>
<reference evidence="2" key="2">
    <citation type="submission" date="2023-05" db="EMBL/GenBank/DDBJ databases">
        <authorList>
            <consortium name="Lawrence Berkeley National Laboratory"/>
            <person name="Steindorff A."/>
            <person name="Hensen N."/>
            <person name="Bonometti L."/>
            <person name="Westerberg I."/>
            <person name="Brannstrom I.O."/>
            <person name="Guillou S."/>
            <person name="Cros-Aarteil S."/>
            <person name="Calhoun S."/>
            <person name="Haridas S."/>
            <person name="Kuo A."/>
            <person name="Mondo S."/>
            <person name="Pangilinan J."/>
            <person name="Riley R."/>
            <person name="Labutti K."/>
            <person name="Andreopoulos B."/>
            <person name="Lipzen A."/>
            <person name="Chen C."/>
            <person name="Yanf M."/>
            <person name="Daum C."/>
            <person name="Ng V."/>
            <person name="Clum A."/>
            <person name="Ohm R."/>
            <person name="Martin F."/>
            <person name="Silar P."/>
            <person name="Natvig D."/>
            <person name="Lalanne C."/>
            <person name="Gautier V."/>
            <person name="Ament-Velasquez S.L."/>
            <person name="Kruys A."/>
            <person name="Hutchinson M.I."/>
            <person name="Powell A.J."/>
            <person name="Barry K."/>
            <person name="Miller A.N."/>
            <person name="Grigoriev I.V."/>
            <person name="Debuchy R."/>
            <person name="Gladieux P."/>
            <person name="Thoren M.H."/>
            <person name="Johannesson H."/>
        </authorList>
    </citation>
    <scope>NUCLEOTIDE SEQUENCE</scope>
    <source>
        <strain evidence="2">CBS 103.79</strain>
    </source>
</reference>
<feature type="compositionally biased region" description="Acidic residues" evidence="1">
    <location>
        <begin position="407"/>
        <end position="433"/>
    </location>
</feature>
<evidence type="ECO:0000256" key="1">
    <source>
        <dbReference type="SAM" id="MobiDB-lite"/>
    </source>
</evidence>
<feature type="compositionally biased region" description="Basic and acidic residues" evidence="1">
    <location>
        <begin position="390"/>
        <end position="401"/>
    </location>
</feature>
<reference evidence="2" key="1">
    <citation type="journal article" date="2023" name="Mol. Phylogenet. Evol.">
        <title>Genome-scale phylogeny and comparative genomics of the fungal order Sordariales.</title>
        <authorList>
            <person name="Hensen N."/>
            <person name="Bonometti L."/>
            <person name="Westerberg I."/>
            <person name="Brannstrom I.O."/>
            <person name="Guillou S."/>
            <person name="Cros-Aarteil S."/>
            <person name="Calhoun S."/>
            <person name="Haridas S."/>
            <person name="Kuo A."/>
            <person name="Mondo S."/>
            <person name="Pangilinan J."/>
            <person name="Riley R."/>
            <person name="LaButti K."/>
            <person name="Andreopoulos B."/>
            <person name="Lipzen A."/>
            <person name="Chen C."/>
            <person name="Yan M."/>
            <person name="Daum C."/>
            <person name="Ng V."/>
            <person name="Clum A."/>
            <person name="Steindorff A."/>
            <person name="Ohm R.A."/>
            <person name="Martin F."/>
            <person name="Silar P."/>
            <person name="Natvig D.O."/>
            <person name="Lalanne C."/>
            <person name="Gautier V."/>
            <person name="Ament-Velasquez S.L."/>
            <person name="Kruys A."/>
            <person name="Hutchinson M.I."/>
            <person name="Powell A.J."/>
            <person name="Barry K."/>
            <person name="Miller A.N."/>
            <person name="Grigoriev I.V."/>
            <person name="Debuchy R."/>
            <person name="Gladieux P."/>
            <person name="Hiltunen Thoren M."/>
            <person name="Johannesson H."/>
        </authorList>
    </citation>
    <scope>NUCLEOTIDE SEQUENCE</scope>
    <source>
        <strain evidence="2">CBS 103.79</strain>
    </source>
</reference>
<proteinExistence type="predicted"/>
<protein>
    <submittedName>
        <fullName evidence="2">Uncharacterized protein</fullName>
    </submittedName>
</protein>
<dbReference type="AlphaFoldDB" id="A0AAN6MR07"/>
<comment type="caution">
    <text evidence="2">The sequence shown here is derived from an EMBL/GenBank/DDBJ whole genome shotgun (WGS) entry which is preliminary data.</text>
</comment>
<keyword evidence="3" id="KW-1185">Reference proteome</keyword>
<feature type="region of interest" description="Disordered" evidence="1">
    <location>
        <begin position="206"/>
        <end position="230"/>
    </location>
</feature>
<sequence>MMPSLFDTSMTDVHRPHGSGPAYNVDTMLNELSRQFVGNQFVGNPRRYSRTLNGQPRAAGAMRIAKPGSANNSPRSSTIQSRRTTLIGDGFRGGLQTRSPAMGDMYFPIQASESQHETFYERREPTTSRPARPVSWHPSSQNAQQALFSSQHDNRSSMLYPYPAYNEAEFLASLQQLPPTPAAAYSGYTSPADSFSPLSLPYSNFSSQQMCSPPSQAMPTPQQQQQRQTSLFPPATYTSTYAADLPSELSYLPPSGMADDSALGWEPYAANTAALLNRPTAPPTPEDFACTLGPSQIMLDAPQQQQQQQQLLTQQPQSQPTPPQQLLPTKTECYHQPLIHDDEDGTDPEGGEILYGMGLYDDKDPAGGAATLHQSVVLSLLGGAPMEAPDADKGLGLKLEDAWEPPASDDEEEEDEEEGEEDGEGQEEEEEEE</sequence>
<feature type="compositionally biased region" description="Basic and acidic residues" evidence="1">
    <location>
        <begin position="114"/>
        <end position="126"/>
    </location>
</feature>
<feature type="region of interest" description="Disordered" evidence="1">
    <location>
        <begin position="301"/>
        <end position="328"/>
    </location>
</feature>
<dbReference type="EMBL" id="MU855363">
    <property type="protein sequence ID" value="KAK3905304.1"/>
    <property type="molecule type" value="Genomic_DNA"/>
</dbReference>
<feature type="compositionally biased region" description="Polar residues" evidence="1">
    <location>
        <begin position="137"/>
        <end position="148"/>
    </location>
</feature>
<feature type="compositionally biased region" description="Low complexity" evidence="1">
    <location>
        <begin position="302"/>
        <end position="318"/>
    </location>
</feature>
<evidence type="ECO:0000313" key="3">
    <source>
        <dbReference type="Proteomes" id="UP001303889"/>
    </source>
</evidence>
<dbReference type="Proteomes" id="UP001303889">
    <property type="component" value="Unassembled WGS sequence"/>
</dbReference>
<feature type="region of interest" description="Disordered" evidence="1">
    <location>
        <begin position="384"/>
        <end position="433"/>
    </location>
</feature>
<name>A0AAN6MR07_9PEZI</name>